<sequence>MPSIVTVVRSGGAATQYPDGNPQHCMEDISRDGEPPAYTDVRLRTAIDGLQGPRVDQFCPDDIVVQIEPSQPKNASSPRQATGRRDWKPQIGNISGIHERQRS</sequence>
<accession>A0A553HX45</accession>
<evidence type="ECO:0000313" key="2">
    <source>
        <dbReference type="EMBL" id="TRX92526.1"/>
    </source>
</evidence>
<proteinExistence type="predicted"/>
<dbReference type="AlphaFoldDB" id="A0A553HX45"/>
<dbReference type="Proteomes" id="UP000319160">
    <property type="component" value="Unassembled WGS sequence"/>
</dbReference>
<feature type="region of interest" description="Disordered" evidence="1">
    <location>
        <begin position="1"/>
        <end position="37"/>
    </location>
</feature>
<evidence type="ECO:0000313" key="3">
    <source>
        <dbReference type="Proteomes" id="UP000319160"/>
    </source>
</evidence>
<reference evidence="3" key="1">
    <citation type="submission" date="2019-06" db="EMBL/GenBank/DDBJ databases">
        <title>Draft genome sequence of the griseofulvin-producing fungus Xylaria cubensis strain G536.</title>
        <authorList>
            <person name="Mead M.E."/>
            <person name="Raja H.A."/>
            <person name="Steenwyk J.L."/>
            <person name="Knowles S.L."/>
            <person name="Oberlies N.H."/>
            <person name="Rokas A."/>
        </authorList>
    </citation>
    <scope>NUCLEOTIDE SEQUENCE [LARGE SCALE GENOMIC DNA]</scope>
    <source>
        <strain evidence="3">G536</strain>
    </source>
</reference>
<protein>
    <submittedName>
        <fullName evidence="2">Uncharacterized protein</fullName>
    </submittedName>
</protein>
<dbReference type="EMBL" id="VFLP01000036">
    <property type="protein sequence ID" value="TRX92526.1"/>
    <property type="molecule type" value="Genomic_DNA"/>
</dbReference>
<organism evidence="2 3">
    <name type="scientific">Xylaria flabelliformis</name>
    <dbReference type="NCBI Taxonomy" id="2512241"/>
    <lineage>
        <taxon>Eukaryota</taxon>
        <taxon>Fungi</taxon>
        <taxon>Dikarya</taxon>
        <taxon>Ascomycota</taxon>
        <taxon>Pezizomycotina</taxon>
        <taxon>Sordariomycetes</taxon>
        <taxon>Xylariomycetidae</taxon>
        <taxon>Xylariales</taxon>
        <taxon>Xylariaceae</taxon>
        <taxon>Xylaria</taxon>
    </lineage>
</organism>
<feature type="compositionally biased region" description="Basic and acidic residues" evidence="1">
    <location>
        <begin position="25"/>
        <end position="34"/>
    </location>
</feature>
<feature type="region of interest" description="Disordered" evidence="1">
    <location>
        <begin position="66"/>
        <end position="103"/>
    </location>
</feature>
<keyword evidence="3" id="KW-1185">Reference proteome</keyword>
<comment type="caution">
    <text evidence="2">The sequence shown here is derived from an EMBL/GenBank/DDBJ whole genome shotgun (WGS) entry which is preliminary data.</text>
</comment>
<name>A0A553HX45_9PEZI</name>
<gene>
    <name evidence="2" type="ORF">FHL15_006693</name>
</gene>
<evidence type="ECO:0000256" key="1">
    <source>
        <dbReference type="SAM" id="MobiDB-lite"/>
    </source>
</evidence>
<feature type="compositionally biased region" description="Polar residues" evidence="1">
    <location>
        <begin position="68"/>
        <end position="80"/>
    </location>
</feature>